<comment type="caution">
    <text evidence="2">The sequence shown here is derived from an EMBL/GenBank/DDBJ whole genome shotgun (WGS) entry which is preliminary data.</text>
</comment>
<sequence length="620" mass="72169">MTEIDLKQDTSISKLQLNTSMIWKIKDNRILFYATDYELCRTLNVENPREVFRLFQYLQKPRTIAEVKQYSRLSAVQLKSLVNYMCKKGYFKTDDENIDSMNLRLSHLLDALPSIDGRKVLDEIHQLQIVVIGVGTMGSYATDGLVKLGVGKLTLIDADRVEAKNISAQNYTSNDIGSFKVDCLASKYEAEPVDLYKHKIMLNSYKELKGMVDLRNTDYLITSDDDYQLNRDIWSHVFTEFPKIKCVTGGYSLFKSSAFVLSKNNWKKYRTSMDRAQNSLNSLSNAIIFSNDGTIFNAMMYGLVIPKLVFDDVTGIEKASTANFDYLQDNFFLGNMHDFEYYKFFKKNKQKNNVLFTKPVSRTQNWFERDRVKIGILNDSFDQTQLTTQEKVYIGEKTFESLPKSLRNLSPNRLCTFSVKQEVVQSSLMKYIKNHFNNRIFMDSKRMFNDDLILIDSGKYGIRRNYTEWINDVPLIYINSEDKGTEALEVIHEMFHVVFNHFGNDPYEHESFVLKNTIDFISSYPDLKIGKNLGRQLIKQYRDSYIDFKIVAELEKSIVLGEQNSFLTWFSSAAGDGQDKQLLNLVNQYVKPEYPFFTLRYLLAYEANEKKLEILEKWCE</sequence>
<dbReference type="SUPFAM" id="SSF69572">
    <property type="entry name" value="Activating enzymes of the ubiquitin-like proteins"/>
    <property type="match status" value="1"/>
</dbReference>
<gene>
    <name evidence="2" type="ORF">D6U18_07000</name>
</gene>
<proteinExistence type="predicted"/>
<dbReference type="PANTHER" id="PTHR43267">
    <property type="entry name" value="TRNA THREONYLCARBAMOYLADENOSINE DEHYDRATASE"/>
    <property type="match status" value="1"/>
</dbReference>
<name>A0ABD7IQ94_LACPE</name>
<evidence type="ECO:0000313" key="2">
    <source>
        <dbReference type="EMBL" id="RMW48920.1"/>
    </source>
</evidence>
<organism evidence="2 3">
    <name type="scientific">Lactiplantibacillus pentosus</name>
    <name type="common">Lactobacillus pentosus</name>
    <dbReference type="NCBI Taxonomy" id="1589"/>
    <lineage>
        <taxon>Bacteria</taxon>
        <taxon>Bacillati</taxon>
        <taxon>Bacillota</taxon>
        <taxon>Bacilli</taxon>
        <taxon>Lactobacillales</taxon>
        <taxon>Lactobacillaceae</taxon>
        <taxon>Lactiplantibacillus</taxon>
    </lineage>
</organism>
<dbReference type="Gene3D" id="3.40.50.720">
    <property type="entry name" value="NAD(P)-binding Rossmann-like Domain"/>
    <property type="match status" value="1"/>
</dbReference>
<dbReference type="InterPro" id="IPR045886">
    <property type="entry name" value="ThiF/MoeB/HesA"/>
</dbReference>
<protein>
    <recommendedName>
        <fullName evidence="1">THIF-type NAD/FAD binding fold domain-containing protein</fullName>
    </recommendedName>
</protein>
<dbReference type="EMBL" id="RDCJ01000070">
    <property type="protein sequence ID" value="RMW48920.1"/>
    <property type="molecule type" value="Genomic_DNA"/>
</dbReference>
<dbReference type="Proteomes" id="UP000276249">
    <property type="component" value="Unassembled WGS sequence"/>
</dbReference>
<accession>A0ABD7IQ94</accession>
<dbReference type="InterPro" id="IPR000594">
    <property type="entry name" value="ThiF_NAD_FAD-bd"/>
</dbReference>
<dbReference type="Pfam" id="PF00899">
    <property type="entry name" value="ThiF"/>
    <property type="match status" value="1"/>
</dbReference>
<dbReference type="PANTHER" id="PTHR43267:SF1">
    <property type="entry name" value="TRNA THREONYLCARBAMOYLADENOSINE DEHYDRATASE"/>
    <property type="match status" value="1"/>
</dbReference>
<evidence type="ECO:0000259" key="1">
    <source>
        <dbReference type="Pfam" id="PF00899"/>
    </source>
</evidence>
<evidence type="ECO:0000313" key="3">
    <source>
        <dbReference type="Proteomes" id="UP000276249"/>
    </source>
</evidence>
<dbReference type="InterPro" id="IPR035985">
    <property type="entry name" value="Ubiquitin-activating_enz"/>
</dbReference>
<reference evidence="2 3" key="1">
    <citation type="submission" date="2018-10" db="EMBL/GenBank/DDBJ databases">
        <title>Genome sequences of five Lactobacillus pentosus strains isolated from brines of traditionally fermented spanish-style green table olives and differences between them.</title>
        <authorList>
            <person name="Jimenez Diaz R."/>
        </authorList>
    </citation>
    <scope>NUCLEOTIDE SEQUENCE [LARGE SCALE GENOMIC DNA]</scope>
    <source>
        <strain evidence="2 3">IG10</strain>
    </source>
</reference>
<feature type="domain" description="THIF-type NAD/FAD binding fold" evidence="1">
    <location>
        <begin position="114"/>
        <end position="285"/>
    </location>
</feature>
<dbReference type="AlphaFoldDB" id="A0ABD7IQ94"/>
<dbReference type="RefSeq" id="WP_122217721.1">
    <property type="nucleotide sequence ID" value="NZ_RDCJ01000070.1"/>
</dbReference>